<dbReference type="Proteomes" id="UP000243459">
    <property type="component" value="Chromosome 4"/>
</dbReference>
<sequence>MSHISRGQSPATSAESVLPSYAVGYPSGAFSSHAVYGRCYEYYSTSDDFLPIPLTSQFASGTSTEVAQVVKEGGHRVLRQLITDAPFVKDTSSVQPLRKTDFLFGDSVREPYAVFIDAEQWLHKDDGGFLYLPKIPRDRSLTELRRQAVTREMSWRLTEEHESIHCGYITHQAAPGSSRSHIIGLRPGVLGLDTSPHNEFLASASTLKNRLADLGREMPTTRHRFYGWVHSLDKLWWARMMKYVLSRWSEELHACGLFAAIRSTMYGLPISAKHFFALYELYNPDSNTFLTRHGELGLALHEMHKISGLPIVVMKEEEVFLQVVLEVSYWIVVEEREKY</sequence>
<proteinExistence type="predicted"/>
<gene>
    <name evidence="1" type="ORF">A4U43_C04F19510</name>
</gene>
<keyword evidence="2" id="KW-1185">Reference proteome</keyword>
<dbReference type="AlphaFoldDB" id="A0A5P1F274"/>
<evidence type="ECO:0000313" key="1">
    <source>
        <dbReference type="EMBL" id="ONK72445.1"/>
    </source>
</evidence>
<evidence type="ECO:0008006" key="3">
    <source>
        <dbReference type="Google" id="ProtNLM"/>
    </source>
</evidence>
<accession>A0A5P1F274</accession>
<organism evidence="1 2">
    <name type="scientific">Asparagus officinalis</name>
    <name type="common">Garden asparagus</name>
    <dbReference type="NCBI Taxonomy" id="4686"/>
    <lineage>
        <taxon>Eukaryota</taxon>
        <taxon>Viridiplantae</taxon>
        <taxon>Streptophyta</taxon>
        <taxon>Embryophyta</taxon>
        <taxon>Tracheophyta</taxon>
        <taxon>Spermatophyta</taxon>
        <taxon>Magnoliopsida</taxon>
        <taxon>Liliopsida</taxon>
        <taxon>Asparagales</taxon>
        <taxon>Asparagaceae</taxon>
        <taxon>Asparagoideae</taxon>
        <taxon>Asparagus</taxon>
    </lineage>
</organism>
<dbReference type="Gramene" id="ONK72445">
    <property type="protein sequence ID" value="ONK72445"/>
    <property type="gene ID" value="A4U43_C04F19510"/>
</dbReference>
<protein>
    <recommendedName>
        <fullName evidence="3">Aminotransferase-like plant mobile domain-containing protein</fullName>
    </recommendedName>
</protein>
<dbReference type="EMBL" id="CM007384">
    <property type="protein sequence ID" value="ONK72445.1"/>
    <property type="molecule type" value="Genomic_DNA"/>
</dbReference>
<reference evidence="2" key="1">
    <citation type="journal article" date="2017" name="Nat. Commun.">
        <title>The asparagus genome sheds light on the origin and evolution of a young Y chromosome.</title>
        <authorList>
            <person name="Harkess A."/>
            <person name="Zhou J."/>
            <person name="Xu C."/>
            <person name="Bowers J.E."/>
            <person name="Van der Hulst R."/>
            <person name="Ayyampalayam S."/>
            <person name="Mercati F."/>
            <person name="Riccardi P."/>
            <person name="McKain M.R."/>
            <person name="Kakrana A."/>
            <person name="Tang H."/>
            <person name="Ray J."/>
            <person name="Groenendijk J."/>
            <person name="Arikit S."/>
            <person name="Mathioni S.M."/>
            <person name="Nakano M."/>
            <person name="Shan H."/>
            <person name="Telgmann-Rauber A."/>
            <person name="Kanno A."/>
            <person name="Yue Z."/>
            <person name="Chen H."/>
            <person name="Li W."/>
            <person name="Chen Y."/>
            <person name="Xu X."/>
            <person name="Zhang Y."/>
            <person name="Luo S."/>
            <person name="Chen H."/>
            <person name="Gao J."/>
            <person name="Mao Z."/>
            <person name="Pires J.C."/>
            <person name="Luo M."/>
            <person name="Kudrna D."/>
            <person name="Wing R.A."/>
            <person name="Meyers B.C."/>
            <person name="Yi K."/>
            <person name="Kong H."/>
            <person name="Lavrijsen P."/>
            <person name="Sunseri F."/>
            <person name="Falavigna A."/>
            <person name="Ye Y."/>
            <person name="Leebens-Mack J.H."/>
            <person name="Chen G."/>
        </authorList>
    </citation>
    <scope>NUCLEOTIDE SEQUENCE [LARGE SCALE GENOMIC DNA]</scope>
    <source>
        <strain evidence="2">cv. DH0086</strain>
    </source>
</reference>
<name>A0A5P1F274_ASPOF</name>
<evidence type="ECO:0000313" key="2">
    <source>
        <dbReference type="Proteomes" id="UP000243459"/>
    </source>
</evidence>